<dbReference type="Proteomes" id="UP001054821">
    <property type="component" value="Chromosome 1"/>
</dbReference>
<protein>
    <submittedName>
        <fullName evidence="1">Uncharacterized protein</fullName>
    </submittedName>
</protein>
<organism evidence="1 2">
    <name type="scientific">Prunus dulcis</name>
    <name type="common">Almond</name>
    <name type="synonym">Amygdalus dulcis</name>
    <dbReference type="NCBI Taxonomy" id="3755"/>
    <lineage>
        <taxon>Eukaryota</taxon>
        <taxon>Viridiplantae</taxon>
        <taxon>Streptophyta</taxon>
        <taxon>Embryophyta</taxon>
        <taxon>Tracheophyta</taxon>
        <taxon>Spermatophyta</taxon>
        <taxon>Magnoliopsida</taxon>
        <taxon>eudicotyledons</taxon>
        <taxon>Gunneridae</taxon>
        <taxon>Pentapetalae</taxon>
        <taxon>rosids</taxon>
        <taxon>fabids</taxon>
        <taxon>Rosales</taxon>
        <taxon>Rosaceae</taxon>
        <taxon>Amygdaloideae</taxon>
        <taxon>Amygdaleae</taxon>
        <taxon>Prunus</taxon>
    </lineage>
</organism>
<evidence type="ECO:0000313" key="2">
    <source>
        <dbReference type="Proteomes" id="UP001054821"/>
    </source>
</evidence>
<dbReference type="Gene3D" id="3.80.10.10">
    <property type="entry name" value="Ribonuclease Inhibitor"/>
    <property type="match status" value="1"/>
</dbReference>
<reference evidence="1 2" key="1">
    <citation type="journal article" date="2022" name="G3 (Bethesda)">
        <title>Whole-genome sequence and methylome profiling of the almond [Prunus dulcis (Mill.) D.A. Webb] cultivar 'Nonpareil'.</title>
        <authorList>
            <person name="D'Amico-Willman K.M."/>
            <person name="Ouma W.Z."/>
            <person name="Meulia T."/>
            <person name="Sideli G.M."/>
            <person name="Gradziel T.M."/>
            <person name="Fresnedo-Ramirez J."/>
        </authorList>
    </citation>
    <scope>NUCLEOTIDE SEQUENCE [LARGE SCALE GENOMIC DNA]</scope>
    <source>
        <strain evidence="1">Clone GOH B32 T37-40</strain>
    </source>
</reference>
<evidence type="ECO:0000313" key="1">
    <source>
        <dbReference type="EMBL" id="KAI5355657.1"/>
    </source>
</evidence>
<gene>
    <name evidence="1" type="ORF">L3X38_008552</name>
</gene>
<name>A0AAD4ZWN1_PRUDU</name>
<dbReference type="AlphaFoldDB" id="A0AAD4ZWN1"/>
<proteinExistence type="predicted"/>
<comment type="caution">
    <text evidence="1">The sequence shown here is derived from an EMBL/GenBank/DDBJ whole genome shotgun (WGS) entry which is preliminary data.</text>
</comment>
<sequence>MGINPQNPRSNFGVFEDEKLTVAVLGGGEYYWDRGLEVLARSCKRLRRLRIERGADEQGMEDEEGVVSQKGLIALAQGCLELEYLMKKVGPLLSGVVFWCPPLSGPMSR</sequence>
<dbReference type="EMBL" id="JAJFAZ020000001">
    <property type="protein sequence ID" value="KAI5355657.1"/>
    <property type="molecule type" value="Genomic_DNA"/>
</dbReference>
<keyword evidence="2" id="KW-1185">Reference proteome</keyword>
<dbReference type="InterPro" id="IPR032675">
    <property type="entry name" value="LRR_dom_sf"/>
</dbReference>
<accession>A0AAD4ZWN1</accession>